<evidence type="ECO:0000256" key="1">
    <source>
        <dbReference type="SAM" id="MobiDB-lite"/>
    </source>
</evidence>
<evidence type="ECO:0000313" key="2">
    <source>
        <dbReference type="EMBL" id="KAG2303014.1"/>
    </source>
</evidence>
<dbReference type="EMBL" id="JAAMPC010000007">
    <property type="protein sequence ID" value="KAG2303014.1"/>
    <property type="molecule type" value="Genomic_DNA"/>
</dbReference>
<accession>A0A8X7V5H3</accession>
<name>A0A8X7V5H3_BRACI</name>
<comment type="caution">
    <text evidence="2">The sequence shown here is derived from an EMBL/GenBank/DDBJ whole genome shotgun (WGS) entry which is preliminary data.</text>
</comment>
<feature type="compositionally biased region" description="Acidic residues" evidence="1">
    <location>
        <begin position="67"/>
        <end position="83"/>
    </location>
</feature>
<gene>
    <name evidence="2" type="ORF">Bca52824_031665</name>
</gene>
<dbReference type="AlphaFoldDB" id="A0A8X7V5H3"/>
<reference evidence="2 3" key="1">
    <citation type="submission" date="2020-02" db="EMBL/GenBank/DDBJ databases">
        <authorList>
            <person name="Ma Q."/>
            <person name="Huang Y."/>
            <person name="Song X."/>
            <person name="Pei D."/>
        </authorList>
    </citation>
    <scope>NUCLEOTIDE SEQUENCE [LARGE SCALE GENOMIC DNA]</scope>
    <source>
        <strain evidence="2">Sxm20200214</strain>
        <tissue evidence="2">Leaf</tissue>
    </source>
</reference>
<organism evidence="2 3">
    <name type="scientific">Brassica carinata</name>
    <name type="common">Ethiopian mustard</name>
    <name type="synonym">Abyssinian cabbage</name>
    <dbReference type="NCBI Taxonomy" id="52824"/>
    <lineage>
        <taxon>Eukaryota</taxon>
        <taxon>Viridiplantae</taxon>
        <taxon>Streptophyta</taxon>
        <taxon>Embryophyta</taxon>
        <taxon>Tracheophyta</taxon>
        <taxon>Spermatophyta</taxon>
        <taxon>Magnoliopsida</taxon>
        <taxon>eudicotyledons</taxon>
        <taxon>Gunneridae</taxon>
        <taxon>Pentapetalae</taxon>
        <taxon>rosids</taxon>
        <taxon>malvids</taxon>
        <taxon>Brassicales</taxon>
        <taxon>Brassicaceae</taxon>
        <taxon>Brassiceae</taxon>
        <taxon>Brassica</taxon>
    </lineage>
</organism>
<keyword evidence="3" id="KW-1185">Reference proteome</keyword>
<feature type="region of interest" description="Disordered" evidence="1">
    <location>
        <begin position="64"/>
        <end position="92"/>
    </location>
</feature>
<evidence type="ECO:0000313" key="3">
    <source>
        <dbReference type="Proteomes" id="UP000886595"/>
    </source>
</evidence>
<dbReference type="Proteomes" id="UP000886595">
    <property type="component" value="Unassembled WGS sequence"/>
</dbReference>
<protein>
    <submittedName>
        <fullName evidence="2">Uncharacterized protein</fullName>
    </submittedName>
</protein>
<proteinExistence type="predicted"/>
<sequence length="282" mass="31347">MEDLQLPPRMFAAGEEPLGDRVNSYHKFKKTEALRGYVDAIQLVFLAAIPQLKEEVTQSEKVVIAESDSDGESPDEVPTVEEDNSLKNEKPHQAPKYYLIPGHAKNFDTECEVPVKSIIDDPFEEWSSGQDFGIVDGPEDPFVETMVRLIDDGFAFRGEMFKGGLTSNDLSRLRAEKKPKEKDAKEKTEKEPVVEVTDLEAPHVVDRATLPSVSIHGELRSMEKRLEESFGAKVGLIQSTVSRCLQDIETKLGNALVDQLKIMEAAVIRGVVDACLNLLPPL</sequence>